<evidence type="ECO:0000313" key="2">
    <source>
        <dbReference type="EMBL" id="KAJ7215889.1"/>
    </source>
</evidence>
<feature type="compositionally biased region" description="Basic and acidic residues" evidence="1">
    <location>
        <begin position="692"/>
        <end position="707"/>
    </location>
</feature>
<feature type="compositionally biased region" description="Low complexity" evidence="1">
    <location>
        <begin position="213"/>
        <end position="233"/>
    </location>
</feature>
<feature type="compositionally biased region" description="Basic and acidic residues" evidence="1">
    <location>
        <begin position="81"/>
        <end position="90"/>
    </location>
</feature>
<proteinExistence type="predicted"/>
<dbReference type="EMBL" id="JARJCW010000016">
    <property type="protein sequence ID" value="KAJ7215889.1"/>
    <property type="molecule type" value="Genomic_DNA"/>
</dbReference>
<feature type="region of interest" description="Disordered" evidence="1">
    <location>
        <begin position="206"/>
        <end position="271"/>
    </location>
</feature>
<evidence type="ECO:0000313" key="3">
    <source>
        <dbReference type="Proteomes" id="UP001219525"/>
    </source>
</evidence>
<evidence type="ECO:0000256" key="1">
    <source>
        <dbReference type="SAM" id="MobiDB-lite"/>
    </source>
</evidence>
<sequence length="707" mass="73698">MPRLGPPTASRTTSQPHDAIREARRPSFMALCSILLNMGVAERSFPQPQYHIHASSQSLAFPMAITRSSSVRSSSPTPSDDSDRYYRDFDGDTPSPAPSQVADALGWDPEGASSDSRDVTPTPQIARTPSPTPEQEITAEAFPALPTPTPVTVPKPRAKAAKAKKGKGRAEPSEPAVAEPTTPVNGQVDDDPFLAADIARATAASLGLSTEQGAATSGASSSRRPAAAPGSPSKRQRSNTAGDSTARGSAPAVANGVPNVVTSPAPASRDGALPNFTRIAATSVVPGAAQYVSLPPWVPSLLTHRCRAAPAQPNQSAAAAAPAAAMSTIVLPAPPGAVAGPDMPASGAALPPMWLTADGLPPRGSYTPTPAGGWAAITYEPSQLLQGVPPELIVLYEGVPSPKIFLVVSGGNGAVMRTHGLIREAIGNFINIDPNSFTLSTPPVAANGSSPALWLLADLPGGLTQAILDNRVLSSTAITLFPLPYELPVAGFVGVFAGFTLPNTVAGANAARDLIRTALRDNSEIREFVHTHRSAYGPVAASAAWEILLASLVVEGIELIVQDTHTVAWRLHVSPPTTDRAQWGQFRRLFGKLQILTLHGTARLQRPFRCHICPSVDHPTPLCPFPVTPDWLGPTHDTIAVFQDASRAAAAKAQEQMCPAAFDAGSSNFRGGTGRGRGAPSSRARRGGGGKRGGDHKGKGRQQDDFF</sequence>
<feature type="compositionally biased region" description="Basic residues" evidence="1">
    <location>
        <begin position="156"/>
        <end position="167"/>
    </location>
</feature>
<organism evidence="2 3">
    <name type="scientific">Mycena pura</name>
    <dbReference type="NCBI Taxonomy" id="153505"/>
    <lineage>
        <taxon>Eukaryota</taxon>
        <taxon>Fungi</taxon>
        <taxon>Dikarya</taxon>
        <taxon>Basidiomycota</taxon>
        <taxon>Agaricomycotina</taxon>
        <taxon>Agaricomycetes</taxon>
        <taxon>Agaricomycetidae</taxon>
        <taxon>Agaricales</taxon>
        <taxon>Marasmiineae</taxon>
        <taxon>Mycenaceae</taxon>
        <taxon>Mycena</taxon>
    </lineage>
</organism>
<gene>
    <name evidence="2" type="ORF">GGX14DRAFT_391567</name>
</gene>
<dbReference type="AlphaFoldDB" id="A0AAD6VKN2"/>
<reference evidence="2" key="1">
    <citation type="submission" date="2023-03" db="EMBL/GenBank/DDBJ databases">
        <title>Massive genome expansion in bonnet fungi (Mycena s.s.) driven by repeated elements and novel gene families across ecological guilds.</title>
        <authorList>
            <consortium name="Lawrence Berkeley National Laboratory"/>
            <person name="Harder C.B."/>
            <person name="Miyauchi S."/>
            <person name="Viragh M."/>
            <person name="Kuo A."/>
            <person name="Thoen E."/>
            <person name="Andreopoulos B."/>
            <person name="Lu D."/>
            <person name="Skrede I."/>
            <person name="Drula E."/>
            <person name="Henrissat B."/>
            <person name="Morin E."/>
            <person name="Kohler A."/>
            <person name="Barry K."/>
            <person name="LaButti K."/>
            <person name="Morin E."/>
            <person name="Salamov A."/>
            <person name="Lipzen A."/>
            <person name="Mereny Z."/>
            <person name="Hegedus B."/>
            <person name="Baldrian P."/>
            <person name="Stursova M."/>
            <person name="Weitz H."/>
            <person name="Taylor A."/>
            <person name="Grigoriev I.V."/>
            <person name="Nagy L.G."/>
            <person name="Martin F."/>
            <person name="Kauserud H."/>
        </authorList>
    </citation>
    <scope>NUCLEOTIDE SEQUENCE</scope>
    <source>
        <strain evidence="2">9144</strain>
    </source>
</reference>
<feature type="region of interest" description="Disordered" evidence="1">
    <location>
        <begin position="68"/>
        <end position="190"/>
    </location>
</feature>
<feature type="region of interest" description="Disordered" evidence="1">
    <location>
        <begin position="663"/>
        <end position="707"/>
    </location>
</feature>
<feature type="region of interest" description="Disordered" evidence="1">
    <location>
        <begin position="1"/>
        <end position="22"/>
    </location>
</feature>
<feature type="compositionally biased region" description="Low complexity" evidence="1">
    <location>
        <begin position="250"/>
        <end position="261"/>
    </location>
</feature>
<feature type="compositionally biased region" description="Polar residues" evidence="1">
    <location>
        <begin position="119"/>
        <end position="135"/>
    </location>
</feature>
<comment type="caution">
    <text evidence="2">The sequence shown here is derived from an EMBL/GenBank/DDBJ whole genome shotgun (WGS) entry which is preliminary data.</text>
</comment>
<feature type="compositionally biased region" description="Polar residues" evidence="1">
    <location>
        <begin position="238"/>
        <end position="247"/>
    </location>
</feature>
<protein>
    <submittedName>
        <fullName evidence="2">Uncharacterized protein</fullName>
    </submittedName>
</protein>
<name>A0AAD6VKN2_9AGAR</name>
<dbReference type="Proteomes" id="UP001219525">
    <property type="component" value="Unassembled WGS sequence"/>
</dbReference>
<feature type="compositionally biased region" description="Low complexity" evidence="1">
    <location>
        <begin position="68"/>
        <end position="79"/>
    </location>
</feature>
<keyword evidence="3" id="KW-1185">Reference proteome</keyword>
<accession>A0AAD6VKN2</accession>